<name>A0A9W6ZT82_9STRA</name>
<feature type="compositionally biased region" description="Basic and acidic residues" evidence="1">
    <location>
        <begin position="158"/>
        <end position="167"/>
    </location>
</feature>
<gene>
    <name evidence="2" type="ORF">TrLO_g4279</name>
</gene>
<proteinExistence type="predicted"/>
<reference evidence="3" key="1">
    <citation type="journal article" date="2023" name="Commun. Biol.">
        <title>Genome analysis of Parmales, the sister group of diatoms, reveals the evolutionary specialization of diatoms from phago-mixotrophs to photoautotrophs.</title>
        <authorList>
            <person name="Ban H."/>
            <person name="Sato S."/>
            <person name="Yoshikawa S."/>
            <person name="Yamada K."/>
            <person name="Nakamura Y."/>
            <person name="Ichinomiya M."/>
            <person name="Sato N."/>
            <person name="Blanc-Mathieu R."/>
            <person name="Endo H."/>
            <person name="Kuwata A."/>
            <person name="Ogata H."/>
        </authorList>
    </citation>
    <scope>NUCLEOTIDE SEQUENCE [LARGE SCALE GENOMIC DNA]</scope>
    <source>
        <strain evidence="3">NIES 3700</strain>
    </source>
</reference>
<dbReference type="AlphaFoldDB" id="A0A9W6ZT82"/>
<sequence>MGNENGMFRDTTEKSTRECLRAALFTGKSIHLREGVQKVMKEFTQASMKSKKDAMHGVEGQSELVSILIEYLTAEFKLKQSDNPAELPNVEVLAADLSYPKTPMMHALDFCHTELANCIKTEISKASKKKLTVTSDPDDTGEDNFDRSALAKQRLMAEKNKTFDKRTKPSARPIVDSSSMLSNAEKAQLAKFSAKINK</sequence>
<comment type="caution">
    <text evidence="2">The sequence shown here is derived from an EMBL/GenBank/DDBJ whole genome shotgun (WGS) entry which is preliminary data.</text>
</comment>
<evidence type="ECO:0000256" key="1">
    <source>
        <dbReference type="SAM" id="MobiDB-lite"/>
    </source>
</evidence>
<dbReference type="OrthoDB" id="191952at2759"/>
<dbReference type="EMBL" id="BRXW01000457">
    <property type="protein sequence ID" value="GMH56708.1"/>
    <property type="molecule type" value="Genomic_DNA"/>
</dbReference>
<protein>
    <submittedName>
        <fullName evidence="2">Uncharacterized protein</fullName>
    </submittedName>
</protein>
<keyword evidence="3" id="KW-1185">Reference proteome</keyword>
<evidence type="ECO:0000313" key="2">
    <source>
        <dbReference type="EMBL" id="GMH56708.1"/>
    </source>
</evidence>
<dbReference type="Proteomes" id="UP001165122">
    <property type="component" value="Unassembled WGS sequence"/>
</dbReference>
<evidence type="ECO:0000313" key="3">
    <source>
        <dbReference type="Proteomes" id="UP001165122"/>
    </source>
</evidence>
<feature type="region of interest" description="Disordered" evidence="1">
    <location>
        <begin position="158"/>
        <end position="184"/>
    </location>
</feature>
<organism evidence="2 3">
    <name type="scientific">Triparma laevis f. longispina</name>
    <dbReference type="NCBI Taxonomy" id="1714387"/>
    <lineage>
        <taxon>Eukaryota</taxon>
        <taxon>Sar</taxon>
        <taxon>Stramenopiles</taxon>
        <taxon>Ochrophyta</taxon>
        <taxon>Bolidophyceae</taxon>
        <taxon>Parmales</taxon>
        <taxon>Triparmaceae</taxon>
        <taxon>Triparma</taxon>
    </lineage>
</organism>
<accession>A0A9W6ZT82</accession>